<keyword evidence="2" id="KW-1185">Reference proteome</keyword>
<dbReference type="Proteomes" id="UP000886998">
    <property type="component" value="Unassembled WGS sequence"/>
</dbReference>
<evidence type="ECO:0000313" key="1">
    <source>
        <dbReference type="EMBL" id="GFY61588.1"/>
    </source>
</evidence>
<comment type="caution">
    <text evidence="1">The sequence shown here is derived from an EMBL/GenBank/DDBJ whole genome shotgun (WGS) entry which is preliminary data.</text>
</comment>
<organism evidence="1 2">
    <name type="scientific">Trichonephila inaurata madagascariensis</name>
    <dbReference type="NCBI Taxonomy" id="2747483"/>
    <lineage>
        <taxon>Eukaryota</taxon>
        <taxon>Metazoa</taxon>
        <taxon>Ecdysozoa</taxon>
        <taxon>Arthropoda</taxon>
        <taxon>Chelicerata</taxon>
        <taxon>Arachnida</taxon>
        <taxon>Araneae</taxon>
        <taxon>Araneomorphae</taxon>
        <taxon>Entelegynae</taxon>
        <taxon>Araneoidea</taxon>
        <taxon>Nephilidae</taxon>
        <taxon>Trichonephila</taxon>
        <taxon>Trichonephila inaurata</taxon>
    </lineage>
</organism>
<name>A0A8X6XYY0_9ARAC</name>
<sequence>MKKAFHRRHRLPSTNPNPSILLNPLPEVVDSKIKIYFFKKKQKVSSSFTHGASSRMVISELNSNRSNNEGIVNFNKKIDLRQWSSMSSHRNDAGGRWTSDFGQSNSWRSMSQHVFLHVGVTTRW</sequence>
<proteinExistence type="predicted"/>
<dbReference type="AlphaFoldDB" id="A0A8X6XYY0"/>
<evidence type="ECO:0000313" key="2">
    <source>
        <dbReference type="Proteomes" id="UP000886998"/>
    </source>
</evidence>
<reference evidence="1" key="1">
    <citation type="submission" date="2020-08" db="EMBL/GenBank/DDBJ databases">
        <title>Multicomponent nature underlies the extraordinary mechanical properties of spider dragline silk.</title>
        <authorList>
            <person name="Kono N."/>
            <person name="Nakamura H."/>
            <person name="Mori M."/>
            <person name="Yoshida Y."/>
            <person name="Ohtoshi R."/>
            <person name="Malay A.D."/>
            <person name="Moran D.A.P."/>
            <person name="Tomita M."/>
            <person name="Numata K."/>
            <person name="Arakawa K."/>
        </authorList>
    </citation>
    <scope>NUCLEOTIDE SEQUENCE</scope>
</reference>
<accession>A0A8X6XYY0</accession>
<dbReference type="EMBL" id="BMAV01013708">
    <property type="protein sequence ID" value="GFY61588.1"/>
    <property type="molecule type" value="Genomic_DNA"/>
</dbReference>
<protein>
    <submittedName>
        <fullName evidence="1">Uncharacterized protein</fullName>
    </submittedName>
</protein>
<gene>
    <name evidence="1" type="ORF">TNIN_3881</name>
</gene>